<sequence>MTQATTFILELNDHQLCLNSADGYQCQPGYAIFDDKGVMTGEPAKAQYRLRPLNASNQFWDQVSVDPIRSNTPHVTHNADLVYQQLKSLLSSVQCETLIIAAPGSFSDRQLALILGICQSLSVRVASVVDSALLQSVNFPDGSYFHLDFLLHQAVITHIDIQQRTALKQKTLLVPGCGMAQWEDIWARAIADEFIRQTRYNPLHNADNEQELYLQLNAWMQGLESGESEIDLAGQSIKLSLNYLLEASQSLFKTLDQHLASIVDSSGTLVLSPVASEITKMSGNYDQALALANEQIRPAACQYFDQLSNDHGETALIESLKLPNASGKNTDNTTGTTAEKAYSASSAQPTHILINATAYPLNNELTLSSEFNVNQASSLVTFAITASGIVATSANDSVLVNNAPLQPETALNIGDTIRYQDHQATMIQVL</sequence>
<protein>
    <recommendedName>
        <fullName evidence="3">FHA domain-containing protein</fullName>
    </recommendedName>
</protein>
<accession>A0ABQ0A6K2</accession>
<evidence type="ECO:0000313" key="1">
    <source>
        <dbReference type="EMBL" id="GAA6167274.1"/>
    </source>
</evidence>
<name>A0ABQ0A6K2_9GAMM</name>
<reference evidence="1 2" key="1">
    <citation type="submission" date="2024-04" db="EMBL/GenBank/DDBJ databases">
        <title>Draft genome sequence of Sessilibacter corallicola NBRC 116591.</title>
        <authorList>
            <person name="Miyakawa T."/>
            <person name="Kusuya Y."/>
            <person name="Miura T."/>
        </authorList>
    </citation>
    <scope>NUCLEOTIDE SEQUENCE [LARGE SCALE GENOMIC DNA]</scope>
    <source>
        <strain evidence="1 2">KU-00831-HH</strain>
    </source>
</reference>
<keyword evidence="2" id="KW-1185">Reference proteome</keyword>
<evidence type="ECO:0000313" key="2">
    <source>
        <dbReference type="Proteomes" id="UP001465153"/>
    </source>
</evidence>
<dbReference type="Proteomes" id="UP001465153">
    <property type="component" value="Unassembled WGS sequence"/>
</dbReference>
<comment type="caution">
    <text evidence="1">The sequence shown here is derived from an EMBL/GenBank/DDBJ whole genome shotgun (WGS) entry which is preliminary data.</text>
</comment>
<gene>
    <name evidence="1" type="ORF">NBRC116591_10840</name>
</gene>
<dbReference type="RefSeq" id="WP_353301964.1">
    <property type="nucleotide sequence ID" value="NZ_BAABWN010000003.1"/>
</dbReference>
<proteinExistence type="predicted"/>
<evidence type="ECO:0008006" key="3">
    <source>
        <dbReference type="Google" id="ProtNLM"/>
    </source>
</evidence>
<dbReference type="EMBL" id="BAABWN010000003">
    <property type="protein sequence ID" value="GAA6167274.1"/>
    <property type="molecule type" value="Genomic_DNA"/>
</dbReference>
<organism evidence="1 2">
    <name type="scientific">Sessilibacter corallicola</name>
    <dbReference type="NCBI Taxonomy" id="2904075"/>
    <lineage>
        <taxon>Bacteria</taxon>
        <taxon>Pseudomonadati</taxon>
        <taxon>Pseudomonadota</taxon>
        <taxon>Gammaproteobacteria</taxon>
        <taxon>Cellvibrionales</taxon>
        <taxon>Cellvibrionaceae</taxon>
        <taxon>Sessilibacter</taxon>
    </lineage>
</organism>